<feature type="region of interest" description="Disordered" evidence="2">
    <location>
        <begin position="1062"/>
        <end position="1118"/>
    </location>
</feature>
<feature type="coiled-coil region" evidence="1">
    <location>
        <begin position="1683"/>
        <end position="1735"/>
    </location>
</feature>
<feature type="compositionally biased region" description="Polar residues" evidence="2">
    <location>
        <begin position="1106"/>
        <end position="1117"/>
    </location>
</feature>
<dbReference type="Proteomes" id="UP000324800">
    <property type="component" value="Unassembled WGS sequence"/>
</dbReference>
<feature type="region of interest" description="Disordered" evidence="2">
    <location>
        <begin position="2197"/>
        <end position="2223"/>
    </location>
</feature>
<dbReference type="GO" id="GO:0005654">
    <property type="term" value="C:nucleoplasm"/>
    <property type="evidence" value="ECO:0007669"/>
    <property type="project" value="TreeGrafter"/>
</dbReference>
<evidence type="ECO:0000313" key="5">
    <source>
        <dbReference type="Proteomes" id="UP000324800"/>
    </source>
</evidence>
<feature type="transmembrane region" description="Helical" evidence="3">
    <location>
        <begin position="2088"/>
        <end position="2107"/>
    </location>
</feature>
<protein>
    <submittedName>
        <fullName evidence="4">Uncharacterized protein</fullName>
    </submittedName>
</protein>
<gene>
    <name evidence="4" type="ORF">EZS28_017702</name>
</gene>
<dbReference type="PANTHER" id="PTHR24149">
    <property type="entry name" value="ANKYRIN REPEAT DOMAIN-CONTAINING PROTEIN 12"/>
    <property type="match status" value="1"/>
</dbReference>
<feature type="transmembrane region" description="Helical" evidence="3">
    <location>
        <begin position="2149"/>
        <end position="2170"/>
    </location>
</feature>
<feature type="compositionally biased region" description="Low complexity" evidence="2">
    <location>
        <begin position="2355"/>
        <end position="2365"/>
    </location>
</feature>
<sequence length="2396" mass="279646">MLVNKRFDAEITNDIFKFDIEENENKIRYQRYDKNQLFQSIINTLTTIQLTYFNPYLLNSITPVRSNYIRDYILEMNQKDQENEITKNTRKIITEEWINKSSNNEQRKMYLSETDQQKLARLSQEAAIAHIGSDFIHAFQQTAQNSQEQSQYLLKPFGLNKSNLNQIKNKLLKQFRSSNIAKTMSMSKQGLINSKIASKTIDKEKNDLNKQLNKLINTQKVVKKVDKDKTQQIVQLIRRMSKTTLVPSEQKQKEKQLNTILEKINSSKNQQEKMALYGVAQQLVTQQQQSQAQKSQYHPKLQIILSSVANIIGIYKIIDNLFKYVDKKYGIERNKEMDPYYSIEKDQTSEELNYFDDTINLYSFYHNFAFLHNLINQNRIFFKFEKFIPGIDYNRYYKKKEIVKTDQVKIISMHKTVFLQNLQQQIKKEQSQEQGKETFQQLNKEKEKPSDVELELQDENDNPTKPTVSFGSSIMSSFAQKRNLKNKLQIQVKQEKKSTINKQLILSSSFLTFISQFYQLSSPIQLRDSILFYSQISHSLSYSRSSFTRVIAIGHSPQLGPDNQCRFDYGDGGLVSYLLNNNLNNSFSYSQYLNSNIISPSQIITLRNIIQNFLLFFLQTRESRVDYILFDIMNSVYRRGIQQFNQRIFSKQKKALLIQNNKDYDDYDEDDIVDHSIDQGQDNDDEFMTQQSKKSQISYNQPHDNRTFILRNSDLSTLLQQSYQHSPFQQAEIYLHYLSFTPTFKQIQQKQIIAFICGASHLSFVSLNSFQQMKSVNICLKQNKIKANIEEQNNDESQMVIVKQDKNVNKQIIQDMSKTFIGYNIKQNKCDNFNSITDTDSLCSNIFLSLRILVHLIVGGNEKIRDIIMKLISTSPSLSSLSLSQQQSSSSSDNINMNSSDNDALHHVQNLLHNILPDIQTIKNNELNEKQENTWKNNVHNTVDVSMNINNEPLSLIEILIRIINQYIEEIKVQPWWLNVYYSPSNTSSTSQSSQSINNQNQTPTIYSSLSLYYPLTQSSHRITSQESIITTIFSLVEQLSYKYDKNVQRIIRGESEVVVEQSQQQKEIEKEKKKNKSKDENQNDAQNVNDDDEKEEQETKTNNESQDGNTASGSGDKQQIQKIIIVQDYNKNLFNTMIKYLSSVIPPRLPVHLLHIDENEEEENEMEAILVDLNQVQNDKSITSNPKLPIIRQPQLNTQLVDNEEIVIHTPYDDTQQVDRTLSTFIGSHLPISYFSQKSKNVSNQSSSYHIQSAQSTSSSIVTESLRMISHITDSLRSISTIIKGENNQCSNDICFQSLGINLIEKLFSLVLPMDVKAACALKEEGIQRSYLVSKRTKFDKFFDESKHWLEIHMPKLMHLVGTTTTNPFAEQETTISENASSAFISNTLHYPPLKEEREFSSQTIRFLRSLIEGEGGAQRAVSLSNQKQVVEGLKRRLTSYACYLRSSEVMCSELYASKEFINNITGKKNKNKFHQPFQSQIEKEEFWQEALNCYILYREIIDRDAVERKKREQMMKEDQMQYGFGILENQQEQQGSTNYYLQDQKDTANKKYINNILMQLNVNNDQQLSTLTHSVTMPSPQDLYNTSSPYVFEPLFSIHITYIEVVRNSSLQKIFFNIPDSALELTNEDQQLVINDMDHTNDTIKLSQFESKLEDLYEVALIRKATSMRKNRKWPTMKRPKADIQKDKQNLVQIEEQKEQEFKLLKKQNEETKNKMKKEKEEDEKRLKVEVQKIIQFGSNKQMQKSQSQLIAPNIKHSQSGNEMILLQHQAQQIISQNQGNLLDTQYEDDNYQDNDGIGFDIGQNISIIQRPTALLNMQKQSSNRPLPKTPKSASVPPIISLDQQSSLSSIQQSIQQSTIQSSIQSYYPSTTIVSQTTSSLLNPQFHDFATVSAIEAQRTVKQEDIMEEQREIDEEKIIVQVDSDQIDQQVESTRDIRGQMREKLAKLADNAGAVGVYGEKGVDFFMKEKEMRNRGKRRMHNIKLQKQAKQRRQKIENNLKMAPNKELRNQFDILEEQEQIYIDKEIQRENQKEKIRDIQMQKLKEINSIKDQIGYTNKIQNEKSSIKEKLKYFRYIMTRNMFLKVLRLLFNLLSIVLNTIILFVDHSDMNVLDSSSWIGQIGGSGGSSSDQGALEQIDDVLETRSWIQIIKLVLSFGTFISSAVYIISQFMLEFHIQAQKYYWMKLRQKEQQNLKEKQKSKEKEKIKKEKKEKKIAKQQEKIKEKQVKKEIKKKKRQLLDKIKQLEKRKDNNDITQVIKLDKQQEEYRKEIQQLESKERLKQQMDQYVSVTELTKIEQKNLNKKLKEEEDLNLDTLQQQKNYMQIQREQIEKQVKNSKQYDDSFEKAYSNFQSSSQQQQQAQRNEKSQYEVILDSCSDQDKDESTLFYLKCYF</sequence>
<reference evidence="4 5" key="1">
    <citation type="submission" date="2019-03" db="EMBL/GenBank/DDBJ databases">
        <title>Single cell metagenomics reveals metabolic interactions within the superorganism composed of flagellate Streblomastix strix and complex community of Bacteroidetes bacteria on its surface.</title>
        <authorList>
            <person name="Treitli S.C."/>
            <person name="Kolisko M."/>
            <person name="Husnik F."/>
            <person name="Keeling P."/>
            <person name="Hampl V."/>
        </authorList>
    </citation>
    <scope>NUCLEOTIDE SEQUENCE [LARGE SCALE GENOMIC DNA]</scope>
    <source>
        <strain evidence="4">ST1C</strain>
    </source>
</reference>
<feature type="non-terminal residue" evidence="4">
    <location>
        <position position="2396"/>
    </location>
</feature>
<keyword evidence="3" id="KW-1133">Transmembrane helix</keyword>
<evidence type="ECO:0000256" key="2">
    <source>
        <dbReference type="SAM" id="MobiDB-lite"/>
    </source>
</evidence>
<evidence type="ECO:0000313" key="4">
    <source>
        <dbReference type="EMBL" id="KAA6386771.1"/>
    </source>
</evidence>
<dbReference type="EMBL" id="SNRW01004659">
    <property type="protein sequence ID" value="KAA6386771.1"/>
    <property type="molecule type" value="Genomic_DNA"/>
</dbReference>
<feature type="compositionally biased region" description="Basic and acidic residues" evidence="2">
    <location>
        <begin position="2197"/>
        <end position="2212"/>
    </location>
</feature>
<organism evidence="4 5">
    <name type="scientific">Streblomastix strix</name>
    <dbReference type="NCBI Taxonomy" id="222440"/>
    <lineage>
        <taxon>Eukaryota</taxon>
        <taxon>Metamonada</taxon>
        <taxon>Preaxostyla</taxon>
        <taxon>Oxymonadida</taxon>
        <taxon>Streblomastigidae</taxon>
        <taxon>Streblomastix</taxon>
    </lineage>
</organism>
<accession>A0A5J4VVR4</accession>
<feature type="region of interest" description="Disordered" evidence="2">
    <location>
        <begin position="2348"/>
        <end position="2369"/>
    </location>
</feature>
<dbReference type="InterPro" id="IPR053210">
    <property type="entry name" value="ANKRD12"/>
</dbReference>
<name>A0A5J4VVR4_9EUKA</name>
<feature type="region of interest" description="Disordered" evidence="2">
    <location>
        <begin position="429"/>
        <end position="466"/>
    </location>
</feature>
<evidence type="ECO:0000256" key="3">
    <source>
        <dbReference type="SAM" id="Phobius"/>
    </source>
</evidence>
<dbReference type="PANTHER" id="PTHR24149:SF14">
    <property type="entry name" value="ANKYRIN REPEAT DOMAIN 12"/>
    <property type="match status" value="1"/>
</dbReference>
<keyword evidence="3" id="KW-0472">Membrane</keyword>
<feature type="coiled-coil region" evidence="1">
    <location>
        <begin position="2007"/>
        <end position="2037"/>
    </location>
</feature>
<keyword evidence="1" id="KW-0175">Coiled coil</keyword>
<keyword evidence="3" id="KW-0812">Transmembrane</keyword>
<comment type="caution">
    <text evidence="4">The sequence shown here is derived from an EMBL/GenBank/DDBJ whole genome shotgun (WGS) entry which is preliminary data.</text>
</comment>
<evidence type="ECO:0000256" key="1">
    <source>
        <dbReference type="SAM" id="Coils"/>
    </source>
</evidence>
<feature type="compositionally biased region" description="Acidic residues" evidence="2">
    <location>
        <begin position="452"/>
        <end position="461"/>
    </location>
</feature>
<proteinExistence type="predicted"/>
<feature type="compositionally biased region" description="Basic and acidic residues" evidence="2">
    <location>
        <begin position="1067"/>
        <end position="1082"/>
    </location>
</feature>